<dbReference type="InterPro" id="IPR050301">
    <property type="entry name" value="NTE"/>
</dbReference>
<evidence type="ECO:0000313" key="7">
    <source>
        <dbReference type="Proteomes" id="UP000282930"/>
    </source>
</evidence>
<dbReference type="RefSeq" id="WP_127351920.1">
    <property type="nucleotide sequence ID" value="NZ_CP034791.1"/>
</dbReference>
<evidence type="ECO:0000259" key="5">
    <source>
        <dbReference type="PROSITE" id="PS51635"/>
    </source>
</evidence>
<dbReference type="PANTHER" id="PTHR14226:SF76">
    <property type="entry name" value="NTE FAMILY PROTEIN RSSA"/>
    <property type="match status" value="1"/>
</dbReference>
<feature type="domain" description="PNPLA" evidence="5">
    <location>
        <begin position="6"/>
        <end position="163"/>
    </location>
</feature>
<sequence>MKKVSVALGSGAMRGFAHIGVIEILEKEFEFEAFSGCSIGAVIGAFYCLGYDLKLIYKIAREMRNDILIDFKIKKNALISGKNIEEILKIFLRDKKFSDLKYPFYVVATDLLQGEQVVFKEGSLYDAVRASISIPGILPPVKFNDIVLVDGAVVDKVPAKVLKENGHGFIIGVDVSGKSTKKEPKNIFEMIMTTIDIMGEEIFKLKQSYIDYLIKIELDDINPYTLVDIDKAYKRGKERAKEAVDHIKKLLS</sequence>
<evidence type="ECO:0000256" key="3">
    <source>
        <dbReference type="ARBA" id="ARBA00023098"/>
    </source>
</evidence>
<keyword evidence="7" id="KW-1185">Reference proteome</keyword>
<dbReference type="GO" id="GO:0016042">
    <property type="term" value="P:lipid catabolic process"/>
    <property type="evidence" value="ECO:0007669"/>
    <property type="project" value="UniProtKB-UniRule"/>
</dbReference>
<name>A0A3T0D5X6_9FIRM</name>
<accession>A0A3T0D5X6</accession>
<gene>
    <name evidence="6" type="ORF">ELD05_07350</name>
</gene>
<feature type="active site" description="Proton acceptor" evidence="4">
    <location>
        <position position="150"/>
    </location>
</feature>
<dbReference type="Gene3D" id="3.40.1090.10">
    <property type="entry name" value="Cytosolic phospholipase A2 catalytic domain"/>
    <property type="match status" value="2"/>
</dbReference>
<protein>
    <submittedName>
        <fullName evidence="6">Patatin</fullName>
    </submittedName>
</protein>
<dbReference type="EMBL" id="CP034791">
    <property type="protein sequence ID" value="AZT90475.1"/>
    <property type="molecule type" value="Genomic_DNA"/>
</dbReference>
<dbReference type="GO" id="GO:0016787">
    <property type="term" value="F:hydrolase activity"/>
    <property type="evidence" value="ECO:0007669"/>
    <property type="project" value="UniProtKB-UniRule"/>
</dbReference>
<dbReference type="AlphaFoldDB" id="A0A3T0D5X6"/>
<evidence type="ECO:0000256" key="1">
    <source>
        <dbReference type="ARBA" id="ARBA00022801"/>
    </source>
</evidence>
<feature type="short sequence motif" description="GXSXG" evidence="4">
    <location>
        <begin position="36"/>
        <end position="40"/>
    </location>
</feature>
<evidence type="ECO:0000256" key="2">
    <source>
        <dbReference type="ARBA" id="ARBA00022963"/>
    </source>
</evidence>
<reference evidence="6 7" key="1">
    <citation type="submission" date="2018-12" db="EMBL/GenBank/DDBJ databases">
        <title>Genome sequence from the cellulolytic species, Caldicellulosiruptor changbaiensis.</title>
        <authorList>
            <person name="Blumer-Schuette S.E."/>
            <person name="Mendoza C."/>
        </authorList>
    </citation>
    <scope>NUCLEOTIDE SEQUENCE [LARGE SCALE GENOMIC DNA]</scope>
    <source>
        <strain evidence="6 7">CBS-Z</strain>
    </source>
</reference>
<dbReference type="PROSITE" id="PS51635">
    <property type="entry name" value="PNPLA"/>
    <property type="match status" value="1"/>
</dbReference>
<evidence type="ECO:0000313" key="6">
    <source>
        <dbReference type="EMBL" id="AZT90475.1"/>
    </source>
</evidence>
<dbReference type="CDD" id="cd07205">
    <property type="entry name" value="Pat_PNPLA6_PNPLA7_NTE1_like"/>
    <property type="match status" value="1"/>
</dbReference>
<proteinExistence type="predicted"/>
<keyword evidence="3 4" id="KW-0443">Lipid metabolism</keyword>
<dbReference type="KEGG" id="ccha:ELD05_07350"/>
<feature type="active site" description="Nucleophile" evidence="4">
    <location>
        <position position="38"/>
    </location>
</feature>
<dbReference type="SUPFAM" id="SSF52151">
    <property type="entry name" value="FabD/lysophospholipase-like"/>
    <property type="match status" value="1"/>
</dbReference>
<dbReference type="Pfam" id="PF01734">
    <property type="entry name" value="Patatin"/>
    <property type="match status" value="1"/>
</dbReference>
<keyword evidence="1 4" id="KW-0378">Hydrolase</keyword>
<dbReference type="Proteomes" id="UP000282930">
    <property type="component" value="Chromosome"/>
</dbReference>
<dbReference type="PANTHER" id="PTHR14226">
    <property type="entry name" value="NEUROPATHY TARGET ESTERASE/SWISS CHEESE D.MELANOGASTER"/>
    <property type="match status" value="1"/>
</dbReference>
<organism evidence="6 7">
    <name type="scientific">Caldicellulosiruptor changbaiensis</name>
    <dbReference type="NCBI Taxonomy" id="1222016"/>
    <lineage>
        <taxon>Bacteria</taxon>
        <taxon>Bacillati</taxon>
        <taxon>Bacillota</taxon>
        <taxon>Bacillota incertae sedis</taxon>
        <taxon>Caldicellulosiruptorales</taxon>
        <taxon>Caldicellulosiruptoraceae</taxon>
        <taxon>Caldicellulosiruptor</taxon>
    </lineage>
</organism>
<dbReference type="InterPro" id="IPR002641">
    <property type="entry name" value="PNPLA_dom"/>
</dbReference>
<evidence type="ECO:0000256" key="4">
    <source>
        <dbReference type="PROSITE-ProRule" id="PRU01161"/>
    </source>
</evidence>
<dbReference type="InterPro" id="IPR016035">
    <property type="entry name" value="Acyl_Trfase/lysoPLipase"/>
</dbReference>
<comment type="caution">
    <text evidence="4">Lacks conserved residue(s) required for the propagation of feature annotation.</text>
</comment>
<feature type="short sequence motif" description="DGA/G" evidence="4">
    <location>
        <begin position="150"/>
        <end position="152"/>
    </location>
</feature>
<keyword evidence="2 4" id="KW-0442">Lipid degradation</keyword>